<keyword evidence="3" id="KW-1185">Reference proteome</keyword>
<evidence type="ECO:0000259" key="1">
    <source>
        <dbReference type="Pfam" id="PF14213"/>
    </source>
</evidence>
<dbReference type="Pfam" id="PF14213">
    <property type="entry name" value="DUF4325"/>
    <property type="match status" value="1"/>
</dbReference>
<dbReference type="RefSeq" id="WP_196294226.1">
    <property type="nucleotide sequence ID" value="NZ_JADQDM010000009.1"/>
</dbReference>
<name>A0ABS0I884_9BACT</name>
<dbReference type="Proteomes" id="UP000618931">
    <property type="component" value="Unassembled WGS sequence"/>
</dbReference>
<sequence>MSTTVPTSPVLTVATLTPGTLSNADGYKLLLALNEAMTAQPGPVTLDLTGVIGFSSSFLNSSLGALFEEMGAAGFKRLRLSNYKPTQLQQLKDYMADVAQTHNAEQP</sequence>
<gene>
    <name evidence="2" type="ORF">I2H31_16885</name>
</gene>
<accession>A0ABS0I884</accession>
<dbReference type="InterPro" id="IPR025474">
    <property type="entry name" value="DUF4325"/>
</dbReference>
<evidence type="ECO:0000313" key="3">
    <source>
        <dbReference type="Proteomes" id="UP000618931"/>
    </source>
</evidence>
<reference evidence="2 3" key="1">
    <citation type="submission" date="2020-11" db="EMBL/GenBank/DDBJ databases">
        <authorList>
            <person name="Kim M.K."/>
        </authorList>
    </citation>
    <scope>NUCLEOTIDE SEQUENCE [LARGE SCALE GENOMIC DNA]</scope>
    <source>
        <strain evidence="2 3">BT662</strain>
    </source>
</reference>
<feature type="domain" description="DUF4325" evidence="1">
    <location>
        <begin position="26"/>
        <end position="80"/>
    </location>
</feature>
<organism evidence="2 3">
    <name type="scientific">Hymenobacter ruricola</name>
    <dbReference type="NCBI Taxonomy" id="2791023"/>
    <lineage>
        <taxon>Bacteria</taxon>
        <taxon>Pseudomonadati</taxon>
        <taxon>Bacteroidota</taxon>
        <taxon>Cytophagia</taxon>
        <taxon>Cytophagales</taxon>
        <taxon>Hymenobacteraceae</taxon>
        <taxon>Hymenobacter</taxon>
    </lineage>
</organism>
<protein>
    <submittedName>
        <fullName evidence="2">DUF4325 domain-containing protein</fullName>
    </submittedName>
</protein>
<evidence type="ECO:0000313" key="2">
    <source>
        <dbReference type="EMBL" id="MBF9222782.1"/>
    </source>
</evidence>
<proteinExistence type="predicted"/>
<comment type="caution">
    <text evidence="2">The sequence shown here is derived from an EMBL/GenBank/DDBJ whole genome shotgun (WGS) entry which is preliminary data.</text>
</comment>
<dbReference type="EMBL" id="JADQDM010000009">
    <property type="protein sequence ID" value="MBF9222782.1"/>
    <property type="molecule type" value="Genomic_DNA"/>
</dbReference>